<gene>
    <name evidence="1" type="ORF">D5086_0000233250</name>
</gene>
<name>A0A4U5P409_POPAL</name>
<sequence length="147" mass="15630">MPTASSSPSHSSSAKIQLHSSPLVPPSISLHNVVLPVCSPSQSTMSTTATLDTLSSSSTLDPATQFSTPADPDFHQENLCVVLPLSPINLHPMTTRSKNDILTKGISSPLSRHHCSNLMLGSSMHTIAGECEDINQHDHDTCHKIIG</sequence>
<comment type="caution">
    <text evidence="1">The sequence shown here is derived from an EMBL/GenBank/DDBJ whole genome shotgun (WGS) entry which is preliminary data.</text>
</comment>
<dbReference type="AlphaFoldDB" id="A0A4U5P409"/>
<dbReference type="EMBL" id="RCHU01000871">
    <property type="protein sequence ID" value="TKR90450.1"/>
    <property type="molecule type" value="Genomic_DNA"/>
</dbReference>
<organism evidence="1">
    <name type="scientific">Populus alba</name>
    <name type="common">White poplar</name>
    <dbReference type="NCBI Taxonomy" id="43335"/>
    <lineage>
        <taxon>Eukaryota</taxon>
        <taxon>Viridiplantae</taxon>
        <taxon>Streptophyta</taxon>
        <taxon>Embryophyta</taxon>
        <taxon>Tracheophyta</taxon>
        <taxon>Spermatophyta</taxon>
        <taxon>Magnoliopsida</taxon>
        <taxon>eudicotyledons</taxon>
        <taxon>Gunneridae</taxon>
        <taxon>Pentapetalae</taxon>
        <taxon>rosids</taxon>
        <taxon>fabids</taxon>
        <taxon>Malpighiales</taxon>
        <taxon>Salicaceae</taxon>
        <taxon>Saliceae</taxon>
        <taxon>Populus</taxon>
    </lineage>
</organism>
<evidence type="ECO:0000313" key="1">
    <source>
        <dbReference type="EMBL" id="TKR90450.1"/>
    </source>
</evidence>
<protein>
    <submittedName>
        <fullName evidence="1">Uncharacterized protein</fullName>
    </submittedName>
</protein>
<proteinExistence type="predicted"/>
<accession>A0A4U5P409</accession>
<reference evidence="1" key="1">
    <citation type="submission" date="2018-10" db="EMBL/GenBank/DDBJ databases">
        <title>Population genomic analysis revealed the cold adaptation of white poplar.</title>
        <authorList>
            <person name="Liu Y.-J."/>
        </authorList>
    </citation>
    <scope>NUCLEOTIDE SEQUENCE [LARGE SCALE GENOMIC DNA]</scope>
    <source>
        <strain evidence="1">PAL-ZL1</strain>
    </source>
</reference>